<dbReference type="Pfam" id="PF00497">
    <property type="entry name" value="SBP_bac_3"/>
    <property type="match status" value="1"/>
</dbReference>
<dbReference type="InterPro" id="IPR003594">
    <property type="entry name" value="HATPase_dom"/>
</dbReference>
<dbReference type="InterPro" id="IPR003661">
    <property type="entry name" value="HisK_dim/P_dom"/>
</dbReference>
<feature type="domain" description="Histidine kinase" evidence="6">
    <location>
        <begin position="419"/>
        <end position="653"/>
    </location>
</feature>
<dbReference type="Gene3D" id="3.30.565.10">
    <property type="entry name" value="Histidine kinase-like ATPase, C-terminal domain"/>
    <property type="match status" value="1"/>
</dbReference>
<sequence length="655" mass="73419">MKMLLLLLTIITLPVLAQDSIVFGVHSKTAPLEWRNNGVDQGFNIELMNRIGQLTNKRIIVRRKSFQQLVNDMDNPNSDIDVITVVSPVNMDRKLAQSDPIYSTHAKAYTLQGKALINNWADLVGKRVAIKKGAFVDVYLSDHLQNFDRIDVDLYETGFKLLTKNQVDVVIAESFVARRLLPLYPSVRSSSDALIYGAFNFVANGTKTELMYQINEALRQLKLSGEYDQLVNKWFGTGREKVDLTSSEKRLFALAILVAIISAIGLVYTGFISASLRRHTKALDAELIQRKRIEAEISELSQQFQSVLDGIPNGVTIVNQELQHLWSNDNNIHLLDSAAFYYIDNNVFKLKAAVLEVLSTQKSFTADMRYQQQFWQLQIHPIAKNQVVILLEETTERHRLWQANEEASRLASLGELSAGIAHEINNPTGLIVHAVSLFTAAMKDLTPAAKHYQQQNPFWLIAGLTPEVALEELQYSCSSIEEGAKRISRIVNDLKRYAMPHIADQYARVCLNDVVQVAQRLTANQTKIHQISMMLCEPSPIIRGDAQQLHQVLINLIQNACNAFTAQQGEIVIQTRIKGDRAILSITDNGCGMNSATLKRITEPFFTTRRNEGGSGLGLSVCSKIIKEHQGEMQMLSSVGEGTQISLTFTLEQNK</sequence>
<dbReference type="InterPro" id="IPR005467">
    <property type="entry name" value="His_kinase_dom"/>
</dbReference>
<evidence type="ECO:0000256" key="1">
    <source>
        <dbReference type="ARBA" id="ARBA00000085"/>
    </source>
</evidence>
<keyword evidence="4" id="KW-1133">Transmembrane helix</keyword>
<dbReference type="InterPro" id="IPR036097">
    <property type="entry name" value="HisK_dim/P_sf"/>
</dbReference>
<dbReference type="InterPro" id="IPR004358">
    <property type="entry name" value="Sig_transdc_His_kin-like_C"/>
</dbReference>
<dbReference type="InterPro" id="IPR036890">
    <property type="entry name" value="HATPase_C_sf"/>
</dbReference>
<reference evidence="8" key="1">
    <citation type="submission" date="2018-11" db="EMBL/GenBank/DDBJ databases">
        <title>Shewanella sp. M2.</title>
        <authorList>
            <person name="Hwang Y.J."/>
            <person name="Hwang C.Y."/>
        </authorList>
    </citation>
    <scope>NUCLEOTIDE SEQUENCE [LARGE SCALE GENOMIC DNA]</scope>
    <source>
        <strain evidence="8">LMG 19866</strain>
    </source>
</reference>
<dbReference type="InterPro" id="IPR001638">
    <property type="entry name" value="Solute-binding_3/MltF_N"/>
</dbReference>
<proteinExistence type="predicted"/>
<dbReference type="Pfam" id="PF02518">
    <property type="entry name" value="HATPase_c"/>
    <property type="match status" value="1"/>
</dbReference>
<dbReference type="Gene3D" id="3.40.190.10">
    <property type="entry name" value="Periplasmic binding protein-like II"/>
    <property type="match status" value="2"/>
</dbReference>
<dbReference type="EC" id="2.7.13.3" evidence="2"/>
<feature type="chain" id="PRO_5017970101" description="histidine kinase" evidence="5">
    <location>
        <begin position="18"/>
        <end position="655"/>
    </location>
</feature>
<dbReference type="SUPFAM" id="SSF53850">
    <property type="entry name" value="Periplasmic binding protein-like II"/>
    <property type="match status" value="1"/>
</dbReference>
<dbReference type="SMART" id="SM00387">
    <property type="entry name" value="HATPase_c"/>
    <property type="match status" value="1"/>
</dbReference>
<dbReference type="Gene3D" id="1.10.287.130">
    <property type="match status" value="1"/>
</dbReference>
<protein>
    <recommendedName>
        <fullName evidence="2">histidine kinase</fullName>
        <ecNumber evidence="2">2.7.13.3</ecNumber>
    </recommendedName>
</protein>
<dbReference type="PRINTS" id="PR00344">
    <property type="entry name" value="BCTRLSENSOR"/>
</dbReference>
<organism evidence="7 8">
    <name type="scientific">Shewanella livingstonensis</name>
    <dbReference type="NCBI Taxonomy" id="150120"/>
    <lineage>
        <taxon>Bacteria</taxon>
        <taxon>Pseudomonadati</taxon>
        <taxon>Pseudomonadota</taxon>
        <taxon>Gammaproteobacteria</taxon>
        <taxon>Alteromonadales</taxon>
        <taxon>Shewanellaceae</taxon>
        <taxon>Shewanella</taxon>
    </lineage>
</organism>
<keyword evidence="8" id="KW-1185">Reference proteome</keyword>
<keyword evidence="3" id="KW-0597">Phosphoprotein</keyword>
<keyword evidence="4" id="KW-0812">Transmembrane</keyword>
<dbReference type="EMBL" id="CP034015">
    <property type="protein sequence ID" value="AZG74928.1"/>
    <property type="molecule type" value="Genomic_DNA"/>
</dbReference>
<gene>
    <name evidence="7" type="ORF">EGC82_20540</name>
</gene>
<dbReference type="CDD" id="cd13704">
    <property type="entry name" value="PBP2_HisK"/>
    <property type="match status" value="1"/>
</dbReference>
<feature type="signal peptide" evidence="5">
    <location>
        <begin position="1"/>
        <end position="17"/>
    </location>
</feature>
<keyword evidence="4" id="KW-0472">Membrane</keyword>
<evidence type="ECO:0000313" key="7">
    <source>
        <dbReference type="EMBL" id="AZG74928.1"/>
    </source>
</evidence>
<evidence type="ECO:0000313" key="8">
    <source>
        <dbReference type="Proteomes" id="UP000278035"/>
    </source>
</evidence>
<dbReference type="AlphaFoldDB" id="A0A3G8M1Y0"/>
<dbReference type="SMART" id="SM00062">
    <property type="entry name" value="PBPb"/>
    <property type="match status" value="1"/>
</dbReference>
<evidence type="ECO:0000259" key="6">
    <source>
        <dbReference type="PROSITE" id="PS50109"/>
    </source>
</evidence>
<evidence type="ECO:0000256" key="3">
    <source>
        <dbReference type="ARBA" id="ARBA00022553"/>
    </source>
</evidence>
<evidence type="ECO:0000256" key="5">
    <source>
        <dbReference type="SAM" id="SignalP"/>
    </source>
</evidence>
<dbReference type="SUPFAM" id="SSF47384">
    <property type="entry name" value="Homodimeric domain of signal transducing histidine kinase"/>
    <property type="match status" value="1"/>
</dbReference>
<feature type="transmembrane region" description="Helical" evidence="4">
    <location>
        <begin position="251"/>
        <end position="271"/>
    </location>
</feature>
<dbReference type="GO" id="GO:0000155">
    <property type="term" value="F:phosphorelay sensor kinase activity"/>
    <property type="evidence" value="ECO:0007669"/>
    <property type="project" value="InterPro"/>
</dbReference>
<dbReference type="CDD" id="cd00082">
    <property type="entry name" value="HisKA"/>
    <property type="match status" value="1"/>
</dbReference>
<dbReference type="RefSeq" id="WP_124732396.1">
    <property type="nucleotide sequence ID" value="NZ_CBCSKC010000083.1"/>
</dbReference>
<accession>A0A3G8M1Y0</accession>
<dbReference type="OrthoDB" id="9772100at2"/>
<keyword evidence="5" id="KW-0732">Signal</keyword>
<evidence type="ECO:0000256" key="4">
    <source>
        <dbReference type="SAM" id="Phobius"/>
    </source>
</evidence>
<comment type="catalytic activity">
    <reaction evidence="1">
        <text>ATP + protein L-histidine = ADP + protein N-phospho-L-histidine.</text>
        <dbReference type="EC" id="2.7.13.3"/>
    </reaction>
</comment>
<dbReference type="KEGG" id="slj:EGC82_20540"/>
<dbReference type="PANTHER" id="PTHR43065">
    <property type="entry name" value="SENSOR HISTIDINE KINASE"/>
    <property type="match status" value="1"/>
</dbReference>
<name>A0A3G8M1Y0_9GAMM</name>
<evidence type="ECO:0000256" key="2">
    <source>
        <dbReference type="ARBA" id="ARBA00012438"/>
    </source>
</evidence>
<dbReference type="PROSITE" id="PS50109">
    <property type="entry name" value="HIS_KIN"/>
    <property type="match status" value="1"/>
</dbReference>
<dbReference type="SUPFAM" id="SSF55874">
    <property type="entry name" value="ATPase domain of HSP90 chaperone/DNA topoisomerase II/histidine kinase"/>
    <property type="match status" value="1"/>
</dbReference>
<dbReference type="PANTHER" id="PTHR43065:SF42">
    <property type="entry name" value="TWO-COMPONENT SENSOR PPRA"/>
    <property type="match status" value="1"/>
</dbReference>
<dbReference type="Proteomes" id="UP000278035">
    <property type="component" value="Chromosome"/>
</dbReference>